<dbReference type="EMBL" id="GBRH01271945">
    <property type="protein sequence ID" value="JAD25950.1"/>
    <property type="molecule type" value="Transcribed_RNA"/>
</dbReference>
<dbReference type="SUPFAM" id="SSF81383">
    <property type="entry name" value="F-box domain"/>
    <property type="match status" value="1"/>
</dbReference>
<dbReference type="AlphaFoldDB" id="A0A0A8YKN4"/>
<protein>
    <recommendedName>
        <fullName evidence="1">F-box domain-containing protein</fullName>
    </recommendedName>
</protein>
<reference evidence="2" key="2">
    <citation type="journal article" date="2015" name="Data Brief">
        <title>Shoot transcriptome of the giant reed, Arundo donax.</title>
        <authorList>
            <person name="Barrero R.A."/>
            <person name="Guerrero F.D."/>
            <person name="Moolhuijzen P."/>
            <person name="Goolsby J.A."/>
            <person name="Tidwell J."/>
            <person name="Bellgard S.E."/>
            <person name="Bellgard M.I."/>
        </authorList>
    </citation>
    <scope>NUCLEOTIDE SEQUENCE</scope>
    <source>
        <tissue evidence="2">Shoot tissue taken approximately 20 cm above the soil surface</tissue>
    </source>
</reference>
<name>A0A0A8YKN4_ARUDO</name>
<dbReference type="Gene3D" id="1.20.1280.50">
    <property type="match status" value="1"/>
</dbReference>
<dbReference type="PANTHER" id="PTHR32133:SF377">
    <property type="entry name" value="F-BOX DOMAIN CONTAINING PROTEIN"/>
    <property type="match status" value="1"/>
</dbReference>
<dbReference type="PANTHER" id="PTHR32133">
    <property type="entry name" value="OS07G0120400 PROTEIN"/>
    <property type="match status" value="1"/>
</dbReference>
<proteinExistence type="predicted"/>
<reference evidence="2" key="1">
    <citation type="submission" date="2014-09" db="EMBL/GenBank/DDBJ databases">
        <authorList>
            <person name="Magalhaes I.L.F."/>
            <person name="Oliveira U."/>
            <person name="Santos F.R."/>
            <person name="Vidigal T.H.D.A."/>
            <person name="Brescovit A.D."/>
            <person name="Santos A.J."/>
        </authorList>
    </citation>
    <scope>NUCLEOTIDE SEQUENCE</scope>
    <source>
        <tissue evidence="2">Shoot tissue taken approximately 20 cm above the soil surface</tissue>
    </source>
</reference>
<dbReference type="InterPro" id="IPR036047">
    <property type="entry name" value="F-box-like_dom_sf"/>
</dbReference>
<organism evidence="2">
    <name type="scientific">Arundo donax</name>
    <name type="common">Giant reed</name>
    <name type="synonym">Donax arundinaceus</name>
    <dbReference type="NCBI Taxonomy" id="35708"/>
    <lineage>
        <taxon>Eukaryota</taxon>
        <taxon>Viridiplantae</taxon>
        <taxon>Streptophyta</taxon>
        <taxon>Embryophyta</taxon>
        <taxon>Tracheophyta</taxon>
        <taxon>Spermatophyta</taxon>
        <taxon>Magnoliopsida</taxon>
        <taxon>Liliopsida</taxon>
        <taxon>Poales</taxon>
        <taxon>Poaceae</taxon>
        <taxon>PACMAD clade</taxon>
        <taxon>Arundinoideae</taxon>
        <taxon>Arundineae</taxon>
        <taxon>Arundo</taxon>
    </lineage>
</organism>
<feature type="domain" description="F-box" evidence="1">
    <location>
        <begin position="24"/>
        <end position="57"/>
    </location>
</feature>
<accession>A0A0A8YKN4</accession>
<sequence length="250" mass="27710">MGGAGRHRRLSSPAPVPPLEDDNLLAEILLRLPPRPSSLPRAAAVCKRWCRLVSDRHFLGRFRDHHRAPPLLGFFHGGTFVPTQEPPDHLPAATFSFNPDGPWKGSSRVCLIGYRGLLLAWNEVEFLVLDPMADLWRRIPAPAKHTMSWPWAAVVPPTCSSSDRSLFCFRLIALFSDKSSTRFARIYSSESGAWEHSVALSDSESSRLLITHRPGGSVVGNAVYWMFVFATLASRARLCLQSVAGLALPF</sequence>
<evidence type="ECO:0000313" key="2">
    <source>
        <dbReference type="EMBL" id="JAD25950.1"/>
    </source>
</evidence>
<evidence type="ECO:0000259" key="1">
    <source>
        <dbReference type="Pfam" id="PF12937"/>
    </source>
</evidence>
<dbReference type="Pfam" id="PF12937">
    <property type="entry name" value="F-box-like"/>
    <property type="match status" value="1"/>
</dbReference>
<dbReference type="InterPro" id="IPR001810">
    <property type="entry name" value="F-box_dom"/>
</dbReference>